<sequence>MNEKVLIQAIYSLYKNKNTYVEKMNKSGQTDGVEAVMKLIRAYAGM</sequence>
<gene>
    <name evidence="1" type="ORF">SDC9_176625</name>
</gene>
<name>A0A645GYQ7_9ZZZZ</name>
<dbReference type="EMBL" id="VSSQ01079742">
    <property type="protein sequence ID" value="MPN29174.1"/>
    <property type="molecule type" value="Genomic_DNA"/>
</dbReference>
<organism evidence="1">
    <name type="scientific">bioreactor metagenome</name>
    <dbReference type="NCBI Taxonomy" id="1076179"/>
    <lineage>
        <taxon>unclassified sequences</taxon>
        <taxon>metagenomes</taxon>
        <taxon>ecological metagenomes</taxon>
    </lineage>
</organism>
<proteinExistence type="predicted"/>
<dbReference type="AlphaFoldDB" id="A0A645GYQ7"/>
<comment type="caution">
    <text evidence="1">The sequence shown here is derived from an EMBL/GenBank/DDBJ whole genome shotgun (WGS) entry which is preliminary data.</text>
</comment>
<accession>A0A645GYQ7</accession>
<evidence type="ECO:0000313" key="1">
    <source>
        <dbReference type="EMBL" id="MPN29174.1"/>
    </source>
</evidence>
<reference evidence="1" key="1">
    <citation type="submission" date="2019-08" db="EMBL/GenBank/DDBJ databases">
        <authorList>
            <person name="Kucharzyk K."/>
            <person name="Murdoch R.W."/>
            <person name="Higgins S."/>
            <person name="Loffler F."/>
        </authorList>
    </citation>
    <scope>NUCLEOTIDE SEQUENCE</scope>
</reference>
<protein>
    <submittedName>
        <fullName evidence="1">Uncharacterized protein</fullName>
    </submittedName>
</protein>